<dbReference type="Proteomes" id="UP001153332">
    <property type="component" value="Unassembled WGS sequence"/>
</dbReference>
<evidence type="ECO:0000313" key="2">
    <source>
        <dbReference type="Proteomes" id="UP001153332"/>
    </source>
</evidence>
<organism evidence="1 2">
    <name type="scientific">Lasiodiplodia mahajangana</name>
    <dbReference type="NCBI Taxonomy" id="1108764"/>
    <lineage>
        <taxon>Eukaryota</taxon>
        <taxon>Fungi</taxon>
        <taxon>Dikarya</taxon>
        <taxon>Ascomycota</taxon>
        <taxon>Pezizomycotina</taxon>
        <taxon>Dothideomycetes</taxon>
        <taxon>Dothideomycetes incertae sedis</taxon>
        <taxon>Botryosphaeriales</taxon>
        <taxon>Botryosphaeriaceae</taxon>
        <taxon>Lasiodiplodia</taxon>
    </lineage>
</organism>
<dbReference type="EMBL" id="JAPUUL010003300">
    <property type="protein sequence ID" value="KAJ8123651.1"/>
    <property type="molecule type" value="Genomic_DNA"/>
</dbReference>
<sequence length="174" mass="19626">MRDSVTSHIGRRYGHPSGEWDEQLERDKYNSDKDSLKEKEEKDAAEKQDEGPGSDEDAPGEDDVDILRNKEVAHVPATRYPCPSCKKLYKKKSVVATHVLDRHVGTKCYWPGCGFTTATEAELCRHFCKHQRDAVEKGVAGKKCPWPDCPKTFSRGDSVQRCVKRHNIDVAKGP</sequence>
<accession>A0ACC2J809</accession>
<protein>
    <submittedName>
        <fullName evidence="1">Uncharacterized protein</fullName>
    </submittedName>
</protein>
<evidence type="ECO:0000313" key="1">
    <source>
        <dbReference type="EMBL" id="KAJ8123651.1"/>
    </source>
</evidence>
<name>A0ACC2J809_9PEZI</name>
<gene>
    <name evidence="1" type="ORF">O1611_g9542</name>
</gene>
<keyword evidence="2" id="KW-1185">Reference proteome</keyword>
<reference evidence="1" key="1">
    <citation type="submission" date="2022-12" db="EMBL/GenBank/DDBJ databases">
        <title>Genome Sequence of Lasiodiplodia mahajangana.</title>
        <authorList>
            <person name="Buettner E."/>
        </authorList>
    </citation>
    <scope>NUCLEOTIDE SEQUENCE</scope>
    <source>
        <strain evidence="1">VT137</strain>
    </source>
</reference>
<comment type="caution">
    <text evidence="1">The sequence shown here is derived from an EMBL/GenBank/DDBJ whole genome shotgun (WGS) entry which is preliminary data.</text>
</comment>
<proteinExistence type="predicted"/>